<keyword evidence="8" id="KW-1185">Reference proteome</keyword>
<dbReference type="Ensembl" id="ENSSRHT00000088544.1">
    <property type="protein sequence ID" value="ENSSRHP00000086219.1"/>
    <property type="gene ID" value="ENSSRHG00000042640.1"/>
</dbReference>
<comment type="similarity">
    <text evidence="1 6">Belongs to the synuclein family.</text>
</comment>
<dbReference type="PRINTS" id="PR01211">
    <property type="entry name" value="SYNUCLEIN"/>
</dbReference>
<name>A0A673M2S8_9TELE</name>
<dbReference type="GO" id="GO:0050808">
    <property type="term" value="P:synapse organization"/>
    <property type="evidence" value="ECO:0007669"/>
    <property type="project" value="TreeGrafter"/>
</dbReference>
<comment type="function">
    <text evidence="5">Plays a role in neurofilament network integrity. May be involved in modulating axonal architecture during development and in the adult. In vitro, increases the susceptibility of neurofilament-H to calcium-dependent proteases. May also function in modulating the keratin network in skin. Activates the MAPK and Elk-1 signal transduction pathway.</text>
</comment>
<evidence type="ECO:0000256" key="2">
    <source>
        <dbReference type="ARBA" id="ARBA00019266"/>
    </source>
</evidence>
<dbReference type="InterPro" id="IPR002462">
    <property type="entry name" value="Synuclein_gamma"/>
</dbReference>
<dbReference type="GO" id="GO:0043025">
    <property type="term" value="C:neuronal cell body"/>
    <property type="evidence" value="ECO:0007669"/>
    <property type="project" value="TreeGrafter"/>
</dbReference>
<dbReference type="GO" id="GO:0005737">
    <property type="term" value="C:cytoplasm"/>
    <property type="evidence" value="ECO:0007669"/>
    <property type="project" value="TreeGrafter"/>
</dbReference>
<accession>A0A673M2S8</accession>
<evidence type="ECO:0000313" key="7">
    <source>
        <dbReference type="Ensembl" id="ENSSRHP00000086219.1"/>
    </source>
</evidence>
<keyword evidence="3" id="KW-0677">Repeat</keyword>
<dbReference type="Proteomes" id="UP000472270">
    <property type="component" value="Unassembled WGS sequence"/>
</dbReference>
<evidence type="ECO:0000256" key="6">
    <source>
        <dbReference type="RuleBase" id="RU361225"/>
    </source>
</evidence>
<protein>
    <recommendedName>
        <fullName evidence="2 6">Gamma-synuclein</fullName>
    </recommendedName>
</protein>
<dbReference type="GO" id="GO:0043679">
    <property type="term" value="C:axon terminus"/>
    <property type="evidence" value="ECO:0007669"/>
    <property type="project" value="TreeGrafter"/>
</dbReference>
<evidence type="ECO:0000256" key="1">
    <source>
        <dbReference type="ARBA" id="ARBA00009147"/>
    </source>
</evidence>
<dbReference type="Gene3D" id="1.10.287.700">
    <property type="entry name" value="Helix hairpin bin"/>
    <property type="match status" value="1"/>
</dbReference>
<dbReference type="SUPFAM" id="SSF118375">
    <property type="entry name" value="Synuclein"/>
    <property type="match status" value="1"/>
</dbReference>
<evidence type="ECO:0000256" key="5">
    <source>
        <dbReference type="ARBA" id="ARBA00045236"/>
    </source>
</evidence>
<evidence type="ECO:0000256" key="4">
    <source>
        <dbReference type="ARBA" id="ARBA00026036"/>
    </source>
</evidence>
<evidence type="ECO:0000313" key="8">
    <source>
        <dbReference type="Proteomes" id="UP000472270"/>
    </source>
</evidence>
<organism evidence="7 8">
    <name type="scientific">Sinocyclocheilus rhinocerous</name>
    <dbReference type="NCBI Taxonomy" id="307959"/>
    <lineage>
        <taxon>Eukaryota</taxon>
        <taxon>Metazoa</taxon>
        <taxon>Chordata</taxon>
        <taxon>Craniata</taxon>
        <taxon>Vertebrata</taxon>
        <taxon>Euteleostomi</taxon>
        <taxon>Actinopterygii</taxon>
        <taxon>Neopterygii</taxon>
        <taxon>Teleostei</taxon>
        <taxon>Ostariophysi</taxon>
        <taxon>Cypriniformes</taxon>
        <taxon>Cyprinidae</taxon>
        <taxon>Cyprininae</taxon>
        <taxon>Sinocyclocheilus</taxon>
    </lineage>
</organism>
<reference evidence="7" key="2">
    <citation type="submission" date="2025-09" db="UniProtKB">
        <authorList>
            <consortium name="Ensembl"/>
        </authorList>
    </citation>
    <scope>IDENTIFICATION</scope>
</reference>
<dbReference type="InterPro" id="IPR001058">
    <property type="entry name" value="Synuclein"/>
</dbReference>
<dbReference type="GO" id="GO:0048488">
    <property type="term" value="P:synaptic vesicle endocytosis"/>
    <property type="evidence" value="ECO:0007669"/>
    <property type="project" value="TreeGrafter"/>
</dbReference>
<dbReference type="GO" id="GO:1903136">
    <property type="term" value="F:cuprous ion binding"/>
    <property type="evidence" value="ECO:0007669"/>
    <property type="project" value="TreeGrafter"/>
</dbReference>
<dbReference type="PANTHER" id="PTHR13820:SF10">
    <property type="entry name" value="GAMMA-SYNUCLEIN"/>
    <property type="match status" value="1"/>
</dbReference>
<dbReference type="PRINTS" id="PR01214">
    <property type="entry name" value="GSYNUCLEIN"/>
</dbReference>
<dbReference type="PANTHER" id="PTHR13820">
    <property type="entry name" value="SYNUCLEIN"/>
    <property type="match status" value="1"/>
</dbReference>
<comment type="subunit">
    <text evidence="4">May be a centrosome-associated protein. Interacts with MYOC; affects its secretion and its aggregation.</text>
</comment>
<dbReference type="GO" id="GO:0007268">
    <property type="term" value="P:chemical synaptic transmission"/>
    <property type="evidence" value="ECO:0007669"/>
    <property type="project" value="TreeGrafter"/>
</dbReference>
<sequence length="122" mass="13214">TGVMATEFSFAPYAFASIYMELHSVFFYQSAISEEYFMFISHISGNKTKEGVVSGVNTVAQRTTDQANIVGETAVGSTNEVGQKTVEGLENVAASTGLVNPFSSIPSGVILFIVHNEKEWLH</sequence>
<dbReference type="Pfam" id="PF01387">
    <property type="entry name" value="Synuclein"/>
    <property type="match status" value="1"/>
</dbReference>
<dbReference type="AlphaFoldDB" id="A0A673M2S8"/>
<proteinExistence type="inferred from homology"/>
<evidence type="ECO:0000256" key="3">
    <source>
        <dbReference type="ARBA" id="ARBA00022737"/>
    </source>
</evidence>
<reference evidence="7" key="1">
    <citation type="submission" date="2025-08" db="UniProtKB">
        <authorList>
            <consortium name="Ensembl"/>
        </authorList>
    </citation>
    <scope>IDENTIFICATION</scope>
</reference>